<dbReference type="EMBL" id="ATBP01000658">
    <property type="protein sequence ID" value="ETR69391.1"/>
    <property type="molecule type" value="Genomic_DNA"/>
</dbReference>
<proteinExistence type="predicted"/>
<organism evidence="1 2">
    <name type="scientific">Candidatus Magnetoglobus multicellularis str. Araruama</name>
    <dbReference type="NCBI Taxonomy" id="890399"/>
    <lineage>
        <taxon>Bacteria</taxon>
        <taxon>Pseudomonadati</taxon>
        <taxon>Thermodesulfobacteriota</taxon>
        <taxon>Desulfobacteria</taxon>
        <taxon>Desulfobacterales</taxon>
        <taxon>Desulfobacteraceae</taxon>
        <taxon>Candidatus Magnetoglobus</taxon>
    </lineage>
</organism>
<gene>
    <name evidence="1" type="ORF">OMM_03962</name>
</gene>
<evidence type="ECO:0000313" key="1">
    <source>
        <dbReference type="EMBL" id="ETR69391.1"/>
    </source>
</evidence>
<protein>
    <submittedName>
        <fullName evidence="1">Uncharacterized protein</fullName>
    </submittedName>
</protein>
<comment type="caution">
    <text evidence="1">The sequence shown here is derived from an EMBL/GenBank/DDBJ whole genome shotgun (WGS) entry which is preliminary data.</text>
</comment>
<dbReference type="Proteomes" id="UP000189670">
    <property type="component" value="Unassembled WGS sequence"/>
</dbReference>
<evidence type="ECO:0000313" key="2">
    <source>
        <dbReference type="Proteomes" id="UP000189670"/>
    </source>
</evidence>
<dbReference type="AlphaFoldDB" id="A0A1V1P3L2"/>
<sequence length="195" mass="23296">MSQSKMALKPYLEAINDHCNQLSKDELKDIIIHLAKEMAFGERTTFLSNLYSISPVKPRGPDEINETDIRKKLFHEIEALKEEIQERVTSIEDGTYWDMRDYDDYYDYNEEPDYISEDQVDELKDLFNTTEDYFLDDHLILARDLYKKLFQLMDEFDGFDSYKYGYSLSSDTFCIKEYRARFCRCVYDTSDKSIR</sequence>
<accession>A0A1V1P3L2</accession>
<name>A0A1V1P3L2_9BACT</name>
<reference evidence="2" key="1">
    <citation type="submission" date="2012-11" db="EMBL/GenBank/DDBJ databases">
        <authorList>
            <person name="Lucero-Rivera Y.E."/>
            <person name="Tovar-Ramirez D."/>
        </authorList>
    </citation>
    <scope>NUCLEOTIDE SEQUENCE [LARGE SCALE GENOMIC DNA]</scope>
    <source>
        <strain evidence="2">Araruama</strain>
    </source>
</reference>